<organism evidence="5 6">
    <name type="scientific">Puccinia striiformis</name>
    <dbReference type="NCBI Taxonomy" id="27350"/>
    <lineage>
        <taxon>Eukaryota</taxon>
        <taxon>Fungi</taxon>
        <taxon>Dikarya</taxon>
        <taxon>Basidiomycota</taxon>
        <taxon>Pucciniomycotina</taxon>
        <taxon>Pucciniomycetes</taxon>
        <taxon>Pucciniales</taxon>
        <taxon>Pucciniaceae</taxon>
        <taxon>Puccinia</taxon>
    </lineage>
</organism>
<feature type="repeat" description="WD" evidence="3">
    <location>
        <begin position="317"/>
        <end position="339"/>
    </location>
</feature>
<accession>A0A2S4WA70</accession>
<evidence type="ECO:0000256" key="1">
    <source>
        <dbReference type="ARBA" id="ARBA00022574"/>
    </source>
</evidence>
<dbReference type="InterPro" id="IPR051858">
    <property type="entry name" value="WD_repeat_GAD-1"/>
</dbReference>
<evidence type="ECO:0000256" key="2">
    <source>
        <dbReference type="ARBA" id="ARBA00022737"/>
    </source>
</evidence>
<feature type="region of interest" description="Disordered" evidence="4">
    <location>
        <begin position="30"/>
        <end position="83"/>
    </location>
</feature>
<dbReference type="InterPro" id="IPR015943">
    <property type="entry name" value="WD40/YVTN_repeat-like_dom_sf"/>
</dbReference>
<dbReference type="SUPFAM" id="SSF50978">
    <property type="entry name" value="WD40 repeat-like"/>
    <property type="match status" value="1"/>
</dbReference>
<reference evidence="6" key="2">
    <citation type="journal article" date="2018" name="BMC Genomics">
        <title>Genomic insights into host adaptation between the wheat stripe rust pathogen (Puccinia striiformis f. sp. tritici) and the barley stripe rust pathogen (Puccinia striiformis f. sp. hordei).</title>
        <authorList>
            <person name="Xia C."/>
            <person name="Wang M."/>
            <person name="Yin C."/>
            <person name="Cornejo O.E."/>
            <person name="Hulbert S.H."/>
            <person name="Chen X."/>
        </authorList>
    </citation>
    <scope>NUCLEOTIDE SEQUENCE [LARGE SCALE GENOMIC DNA]</scope>
    <source>
        <strain evidence="6">93TX-2</strain>
    </source>
</reference>
<dbReference type="VEuPathDB" id="FungiDB:PSTT_00042"/>
<protein>
    <submittedName>
        <fullName evidence="5">Uncharacterized protein</fullName>
    </submittedName>
</protein>
<evidence type="ECO:0000256" key="3">
    <source>
        <dbReference type="PROSITE-ProRule" id="PRU00221"/>
    </source>
</evidence>
<dbReference type="InterPro" id="IPR036322">
    <property type="entry name" value="WD40_repeat_dom_sf"/>
</dbReference>
<evidence type="ECO:0000313" key="6">
    <source>
        <dbReference type="Proteomes" id="UP000238274"/>
    </source>
</evidence>
<dbReference type="Gene3D" id="2.130.10.10">
    <property type="entry name" value="YVTN repeat-like/Quinoprotein amine dehydrogenase"/>
    <property type="match status" value="2"/>
</dbReference>
<dbReference type="VEuPathDB" id="FungiDB:PSHT_05484"/>
<reference evidence="5 6" key="1">
    <citation type="submission" date="2017-12" db="EMBL/GenBank/DDBJ databases">
        <title>Gene loss provides genomic basis for host adaptation in cereal stripe rust fungi.</title>
        <authorList>
            <person name="Xia C."/>
        </authorList>
    </citation>
    <scope>NUCLEOTIDE SEQUENCE [LARGE SCALE GENOMIC DNA]</scope>
    <source>
        <strain evidence="5 6">93TX-2</strain>
    </source>
</reference>
<feature type="region of interest" description="Disordered" evidence="4">
    <location>
        <begin position="576"/>
        <end position="601"/>
    </location>
</feature>
<evidence type="ECO:0000313" key="5">
    <source>
        <dbReference type="EMBL" id="POW18675.1"/>
    </source>
</evidence>
<dbReference type="PANTHER" id="PTHR16017">
    <property type="entry name" value="GASTRULATION DEFECTIVE PROTEIN 1-RELATED"/>
    <property type="match status" value="1"/>
</dbReference>
<dbReference type="AlphaFoldDB" id="A0A2S4WA70"/>
<comment type="caution">
    <text evidence="5">The sequence shown here is derived from an EMBL/GenBank/DDBJ whole genome shotgun (WGS) entry which is preliminary data.</text>
</comment>
<keyword evidence="6" id="KW-1185">Reference proteome</keyword>
<dbReference type="OrthoDB" id="10264376at2759"/>
<dbReference type="GO" id="GO:0005634">
    <property type="term" value="C:nucleus"/>
    <property type="evidence" value="ECO:0007669"/>
    <property type="project" value="TreeGrafter"/>
</dbReference>
<proteinExistence type="predicted"/>
<dbReference type="Proteomes" id="UP000238274">
    <property type="component" value="Unassembled WGS sequence"/>
</dbReference>
<feature type="repeat" description="WD" evidence="3">
    <location>
        <begin position="94"/>
        <end position="126"/>
    </location>
</feature>
<dbReference type="Pfam" id="PF00400">
    <property type="entry name" value="WD40"/>
    <property type="match status" value="1"/>
</dbReference>
<dbReference type="SMART" id="SM00320">
    <property type="entry name" value="WD40"/>
    <property type="match status" value="3"/>
</dbReference>
<dbReference type="PROSITE" id="PS50294">
    <property type="entry name" value="WD_REPEATS_REGION"/>
    <property type="match status" value="1"/>
</dbReference>
<name>A0A2S4WA70_9BASI</name>
<feature type="compositionally biased region" description="Basic and acidic residues" evidence="4">
    <location>
        <begin position="580"/>
        <end position="601"/>
    </location>
</feature>
<dbReference type="PANTHER" id="PTHR16017:SF0">
    <property type="entry name" value="WD REPEAT-CONTAINING PROTEIN 70"/>
    <property type="match status" value="1"/>
</dbReference>
<feature type="compositionally biased region" description="Polar residues" evidence="4">
    <location>
        <begin position="30"/>
        <end position="39"/>
    </location>
</feature>
<feature type="compositionally biased region" description="Acidic residues" evidence="4">
    <location>
        <begin position="71"/>
        <end position="80"/>
    </location>
</feature>
<gene>
    <name evidence="5" type="ORF">PSHT_05484</name>
</gene>
<feature type="non-terminal residue" evidence="5">
    <location>
        <position position="601"/>
    </location>
</feature>
<sequence length="601" mass="66562">MDGFGLPLQFGKIQVKADISNKISETKRNIQGSLTSGQPVVNEKKQSTKLVANQDVSVAGPSNLAPHSESEKEEDDEEEDGRTIQLPTTHEVLLKDHSKTVSALSLDPSGARLVSGSYDYACKLWDFGGMNSSFKPFRSWEPRQSHQLSGQTQVTLSWSSPPPNQPQIYDRDGAQIAEYMKGDMYIRDMRHCAGHIAELTSGAWHPKDREKPDSTIRIWDVENKRKSKGVIVLKSKERGTRTKITACTYSSDGKSIAAGKTGNSRLSSISSPIITCLMSLYPCSFLLHLDNIAAILPVQMLRLRMDMSRIPKHLAQFASDNRTIVSRGGDDTVKLWDVRALKSPLAVRSGMTTLNPETSVTFSPDNQYISPVLVLIFRRLVEGSLIDKLNLEIFRTIAISPANVVRVLWHPKINQIVTGSSDGSINVLYSPSLSTRGATLSLSRTARARGPGEDDDAAVDRPIITPHALAMFRNDEPVVAGGRGGKRRRERERQDPVKTLKPMPPLTGPGRGGRVGASATQHVVQGLVKDSIRHEDPREALLKFAQEHEGERPKYTAAWEETMPEPVFDQTLLEEEAQQEAEKEAAAEERKRVKRERPTLT</sequence>
<dbReference type="InterPro" id="IPR001680">
    <property type="entry name" value="WD40_rpt"/>
</dbReference>
<dbReference type="EMBL" id="PKSM01000061">
    <property type="protein sequence ID" value="POW18675.1"/>
    <property type="molecule type" value="Genomic_DNA"/>
</dbReference>
<evidence type="ECO:0000256" key="4">
    <source>
        <dbReference type="SAM" id="MobiDB-lite"/>
    </source>
</evidence>
<keyword evidence="2" id="KW-0677">Repeat</keyword>
<dbReference type="GO" id="GO:0035861">
    <property type="term" value="C:site of double-strand break"/>
    <property type="evidence" value="ECO:0007669"/>
    <property type="project" value="TreeGrafter"/>
</dbReference>
<reference evidence="6" key="3">
    <citation type="journal article" date="2018" name="Mol. Plant Microbe Interact.">
        <title>Genome sequence resources for the wheat stripe rust pathogen (Puccinia striiformis f. sp. tritici) and the barley stripe rust pathogen (Puccinia striiformis f. sp. hordei).</title>
        <authorList>
            <person name="Xia C."/>
            <person name="Wang M."/>
            <person name="Yin C."/>
            <person name="Cornejo O.E."/>
            <person name="Hulbert S.H."/>
            <person name="Chen X."/>
        </authorList>
    </citation>
    <scope>NUCLEOTIDE SEQUENCE [LARGE SCALE GENOMIC DNA]</scope>
    <source>
        <strain evidence="6">93TX-2</strain>
    </source>
</reference>
<dbReference type="PROSITE" id="PS50082">
    <property type="entry name" value="WD_REPEATS_2"/>
    <property type="match status" value="2"/>
</dbReference>
<feature type="region of interest" description="Disordered" evidence="4">
    <location>
        <begin position="477"/>
        <end position="516"/>
    </location>
</feature>
<keyword evidence="1 3" id="KW-0853">WD repeat</keyword>